<reference evidence="2 3" key="1">
    <citation type="submission" date="2020-04" db="EMBL/GenBank/DDBJ databases">
        <authorList>
            <person name="Alioto T."/>
            <person name="Alioto T."/>
            <person name="Gomez Garrido J."/>
        </authorList>
    </citation>
    <scope>NUCLEOTIDE SEQUENCE [LARGE SCALE GENOMIC DNA]</scope>
</reference>
<evidence type="ECO:0000256" key="1">
    <source>
        <dbReference type="SAM" id="MobiDB-lite"/>
    </source>
</evidence>
<sequence>MFALTVEKLSHYEYKEAKKGKKNSDRKDLVSRTIDEQALCVNSDAPKAYRSPVMARRKLRMLQLSSSPRSASPLRASFSGNSPNVSGSGVKTELNSAKKSYAFVKSTLPD</sequence>
<protein>
    <submittedName>
        <fullName evidence="2">Uncharacterized protein</fullName>
    </submittedName>
</protein>
<feature type="compositionally biased region" description="Low complexity" evidence="1">
    <location>
        <begin position="64"/>
        <end position="90"/>
    </location>
</feature>
<comment type="caution">
    <text evidence="2">The sequence shown here is derived from an EMBL/GenBank/DDBJ whole genome shotgun (WGS) entry which is preliminary data.</text>
</comment>
<evidence type="ECO:0000313" key="3">
    <source>
        <dbReference type="Proteomes" id="UP000494165"/>
    </source>
</evidence>
<organism evidence="2 3">
    <name type="scientific">Cloeon dipterum</name>
    <dbReference type="NCBI Taxonomy" id="197152"/>
    <lineage>
        <taxon>Eukaryota</taxon>
        <taxon>Metazoa</taxon>
        <taxon>Ecdysozoa</taxon>
        <taxon>Arthropoda</taxon>
        <taxon>Hexapoda</taxon>
        <taxon>Insecta</taxon>
        <taxon>Pterygota</taxon>
        <taxon>Palaeoptera</taxon>
        <taxon>Ephemeroptera</taxon>
        <taxon>Pisciforma</taxon>
        <taxon>Baetidae</taxon>
        <taxon>Cloeon</taxon>
    </lineage>
</organism>
<keyword evidence="3" id="KW-1185">Reference proteome</keyword>
<dbReference type="EMBL" id="CADEPI010000800">
    <property type="protein sequence ID" value="CAB3388507.1"/>
    <property type="molecule type" value="Genomic_DNA"/>
</dbReference>
<feature type="region of interest" description="Disordered" evidence="1">
    <location>
        <begin position="64"/>
        <end position="92"/>
    </location>
</feature>
<dbReference type="AlphaFoldDB" id="A0A8S1E4Y7"/>
<accession>A0A8S1E4Y7</accession>
<gene>
    <name evidence="2" type="ORF">CLODIP_2_CD00234</name>
</gene>
<dbReference type="Proteomes" id="UP000494165">
    <property type="component" value="Unassembled WGS sequence"/>
</dbReference>
<evidence type="ECO:0000313" key="2">
    <source>
        <dbReference type="EMBL" id="CAB3388507.1"/>
    </source>
</evidence>
<proteinExistence type="predicted"/>
<name>A0A8S1E4Y7_9INSE</name>